<keyword evidence="2" id="KW-0067">ATP-binding</keyword>
<reference evidence="2 3" key="1">
    <citation type="submission" date="2024-06" db="EMBL/GenBank/DDBJ databases">
        <title>The Natural Products Discovery Center: Release of the First 8490 Sequenced Strains for Exploring Actinobacteria Biosynthetic Diversity.</title>
        <authorList>
            <person name="Kalkreuter E."/>
            <person name="Kautsar S.A."/>
            <person name="Yang D."/>
            <person name="Bader C.D."/>
            <person name="Teijaro C.N."/>
            <person name="Fluegel L."/>
            <person name="Davis C.M."/>
            <person name="Simpson J.R."/>
            <person name="Lauterbach L."/>
            <person name="Steele A.D."/>
            <person name="Gui C."/>
            <person name="Meng S."/>
            <person name="Li G."/>
            <person name="Viehrig K."/>
            <person name="Ye F."/>
            <person name="Su P."/>
            <person name="Kiefer A.F."/>
            <person name="Nichols A."/>
            <person name="Cepeda A.J."/>
            <person name="Yan W."/>
            <person name="Fan B."/>
            <person name="Jiang Y."/>
            <person name="Adhikari A."/>
            <person name="Zheng C.-J."/>
            <person name="Schuster L."/>
            <person name="Cowan T.M."/>
            <person name="Smanski M.J."/>
            <person name="Chevrette M.G."/>
            <person name="De Carvalho L.P.S."/>
            <person name="Shen B."/>
        </authorList>
    </citation>
    <scope>NUCLEOTIDE SEQUENCE [LARGE SCALE GENOMIC DNA]</scope>
    <source>
        <strain evidence="2 3">NPDC006286</strain>
    </source>
</reference>
<dbReference type="Proteomes" id="UP001550348">
    <property type="component" value="Unassembled WGS sequence"/>
</dbReference>
<organism evidence="2 3">
    <name type="scientific">Micromonospora fulviviridis</name>
    <dbReference type="NCBI Taxonomy" id="47860"/>
    <lineage>
        <taxon>Bacteria</taxon>
        <taxon>Bacillati</taxon>
        <taxon>Actinomycetota</taxon>
        <taxon>Actinomycetes</taxon>
        <taxon>Micromonosporales</taxon>
        <taxon>Micromonosporaceae</taxon>
        <taxon>Micromonospora</taxon>
    </lineage>
</organism>
<feature type="domain" description="Schlafen AlbA-2" evidence="1">
    <location>
        <begin position="267"/>
        <end position="384"/>
    </location>
</feature>
<name>A0ABV2VCW7_9ACTN</name>
<evidence type="ECO:0000313" key="2">
    <source>
        <dbReference type="EMBL" id="MEU0150638.1"/>
    </source>
</evidence>
<protein>
    <submittedName>
        <fullName evidence="2">ATP-binding protein</fullName>
    </submittedName>
</protein>
<dbReference type="Gene3D" id="3.30.950.30">
    <property type="entry name" value="Schlafen, AAA domain"/>
    <property type="match status" value="1"/>
</dbReference>
<sequence>MIGACAAVQVRFALVRVDGAWQVLHGEVTMPVPTKPKSRTWQYAEEVFLERAFNGATVAALLRGEPQQIDDLKVTAEAASTTGNFQRVAGQADWRPARMPWPRTQWEITRSNSGSSRQGGLIVGDGPTFVSYEAAFCSFFYGAPPSNQAGHQPHWRVMRLDRRARLHRVTIAADAMTVEVKGDASEGVTAELSTPVSRDIRPVGRTGRLRLRLPHGLAESSLLVLRQGDDWLDYRYFHRPGMSSESDESVIWHQPGTELSLLLAGGEGQHVEFKQEVPSANASKKTVLKTIAAFASGEGGTLLFGVDDETNVVGVNAADLDGLMLAVGNMIRDNIEPEPPYQLRPAEVDDKTILVLEVRAGGRWYALNPLKPEFYVRRGASTPPARMHEIVAGFGGGHTAVQSLY</sequence>
<dbReference type="EMBL" id="JBEXRX010000002">
    <property type="protein sequence ID" value="MEU0150638.1"/>
    <property type="molecule type" value="Genomic_DNA"/>
</dbReference>
<dbReference type="RefSeq" id="WP_355662844.1">
    <property type="nucleotide sequence ID" value="NZ_JBEXRX010000002.1"/>
</dbReference>
<gene>
    <name evidence="2" type="ORF">ABZ071_01680</name>
</gene>
<dbReference type="InterPro" id="IPR038461">
    <property type="entry name" value="Schlafen_AlbA_2_dom_sf"/>
</dbReference>
<keyword evidence="2" id="KW-0547">Nucleotide-binding</keyword>
<dbReference type="Pfam" id="PF04326">
    <property type="entry name" value="SLFN_AlbA_2"/>
    <property type="match status" value="1"/>
</dbReference>
<accession>A0ABV2VCW7</accession>
<evidence type="ECO:0000259" key="1">
    <source>
        <dbReference type="Pfam" id="PF04326"/>
    </source>
</evidence>
<proteinExistence type="predicted"/>
<evidence type="ECO:0000313" key="3">
    <source>
        <dbReference type="Proteomes" id="UP001550348"/>
    </source>
</evidence>
<dbReference type="PANTHER" id="PTHR30595">
    <property type="entry name" value="GLPR-RELATED TRANSCRIPTIONAL REPRESSOR"/>
    <property type="match status" value="1"/>
</dbReference>
<comment type="caution">
    <text evidence="2">The sequence shown here is derived from an EMBL/GenBank/DDBJ whole genome shotgun (WGS) entry which is preliminary data.</text>
</comment>
<dbReference type="GO" id="GO:0005524">
    <property type="term" value="F:ATP binding"/>
    <property type="evidence" value="ECO:0007669"/>
    <property type="project" value="UniProtKB-KW"/>
</dbReference>
<dbReference type="PANTHER" id="PTHR30595:SF6">
    <property type="entry name" value="SCHLAFEN ALBA-2 DOMAIN-CONTAINING PROTEIN"/>
    <property type="match status" value="1"/>
</dbReference>
<dbReference type="InterPro" id="IPR007421">
    <property type="entry name" value="Schlafen_AlbA_2_dom"/>
</dbReference>
<keyword evidence="3" id="KW-1185">Reference proteome</keyword>